<feature type="compositionally biased region" description="Basic and acidic residues" evidence="12">
    <location>
        <begin position="453"/>
        <end position="503"/>
    </location>
</feature>
<feature type="compositionally biased region" description="Low complexity" evidence="12">
    <location>
        <begin position="566"/>
        <end position="579"/>
    </location>
</feature>
<feature type="compositionally biased region" description="Low complexity" evidence="12">
    <location>
        <begin position="696"/>
        <end position="713"/>
    </location>
</feature>
<dbReference type="PROSITE" id="PS51194">
    <property type="entry name" value="HELICASE_CTER"/>
    <property type="match status" value="1"/>
</dbReference>
<dbReference type="AlphaFoldDB" id="A0A533I9Z8"/>
<dbReference type="SUPFAM" id="SSF52540">
    <property type="entry name" value="P-loop containing nucleoside triphosphate hydrolases"/>
    <property type="match status" value="1"/>
</dbReference>
<dbReference type="Pfam" id="PF00271">
    <property type="entry name" value="Helicase_C"/>
    <property type="match status" value="1"/>
</dbReference>
<feature type="compositionally biased region" description="Low complexity" evidence="12">
    <location>
        <begin position="660"/>
        <end position="675"/>
    </location>
</feature>
<evidence type="ECO:0000256" key="1">
    <source>
        <dbReference type="ARBA" id="ARBA00012552"/>
    </source>
</evidence>
<dbReference type="PROSITE" id="PS51195">
    <property type="entry name" value="Q_MOTIF"/>
    <property type="match status" value="1"/>
</dbReference>
<feature type="short sequence motif" description="Q motif" evidence="10">
    <location>
        <begin position="2"/>
        <end position="30"/>
    </location>
</feature>
<evidence type="ECO:0000259" key="15">
    <source>
        <dbReference type="PROSITE" id="PS51195"/>
    </source>
</evidence>
<reference evidence="16 17" key="1">
    <citation type="journal article" date="2017" name="Nat. Commun.">
        <title>In situ click chemistry generation of cyclooxygenase-2 inhibitors.</title>
        <authorList>
            <person name="Bhardwaj A."/>
            <person name="Kaur J."/>
            <person name="Wuest M."/>
            <person name="Wuest F."/>
        </authorList>
    </citation>
    <scope>NUCLEOTIDE SEQUENCE [LARGE SCALE GENOMIC DNA]</scope>
    <source>
        <strain evidence="16">S2_012_000_R3_94</strain>
    </source>
</reference>
<dbReference type="GO" id="GO:0042255">
    <property type="term" value="P:ribosome assembly"/>
    <property type="evidence" value="ECO:0007669"/>
    <property type="project" value="UniProtKB-ARBA"/>
</dbReference>
<dbReference type="PANTHER" id="PTHR47959">
    <property type="entry name" value="ATP-DEPENDENT RNA HELICASE RHLE-RELATED"/>
    <property type="match status" value="1"/>
</dbReference>
<organism evidence="16 17">
    <name type="scientific">Paracoccus denitrificans</name>
    <dbReference type="NCBI Taxonomy" id="266"/>
    <lineage>
        <taxon>Bacteria</taxon>
        <taxon>Pseudomonadati</taxon>
        <taxon>Pseudomonadota</taxon>
        <taxon>Alphaproteobacteria</taxon>
        <taxon>Rhodobacterales</taxon>
        <taxon>Paracoccaceae</taxon>
        <taxon>Paracoccus</taxon>
    </lineage>
</organism>
<feature type="compositionally biased region" description="Basic and acidic residues" evidence="12">
    <location>
        <begin position="542"/>
        <end position="565"/>
    </location>
</feature>
<dbReference type="PROSITE" id="PS00039">
    <property type="entry name" value="DEAD_ATP_HELICASE"/>
    <property type="match status" value="1"/>
</dbReference>
<keyword evidence="5 11" id="KW-0347">Helicase</keyword>
<dbReference type="GO" id="GO:0016787">
    <property type="term" value="F:hydrolase activity"/>
    <property type="evidence" value="ECO:0007669"/>
    <property type="project" value="UniProtKB-KW"/>
</dbReference>
<evidence type="ECO:0000256" key="10">
    <source>
        <dbReference type="PROSITE-ProRule" id="PRU00552"/>
    </source>
</evidence>
<dbReference type="SMART" id="SM00490">
    <property type="entry name" value="HELICc"/>
    <property type="match status" value="1"/>
</dbReference>
<feature type="domain" description="Helicase ATP-binding" evidence="13">
    <location>
        <begin position="33"/>
        <end position="206"/>
    </location>
</feature>
<feature type="compositionally biased region" description="Polar residues" evidence="12">
    <location>
        <begin position="437"/>
        <end position="452"/>
    </location>
</feature>
<feature type="compositionally biased region" description="Basic and acidic residues" evidence="12">
    <location>
        <begin position="393"/>
        <end position="406"/>
    </location>
</feature>
<comment type="similarity">
    <text evidence="7 11">Belongs to the DEAD box helicase family.</text>
</comment>
<dbReference type="InterPro" id="IPR000629">
    <property type="entry name" value="RNA-helicase_DEAD-box_CS"/>
</dbReference>
<feature type="compositionally biased region" description="Basic residues" evidence="12">
    <location>
        <begin position="649"/>
        <end position="659"/>
    </location>
</feature>
<accession>A0A533I9Z8</accession>
<dbReference type="InterPro" id="IPR014014">
    <property type="entry name" value="RNA_helicase_DEAD_Q_motif"/>
</dbReference>
<dbReference type="GO" id="GO:0005829">
    <property type="term" value="C:cytosol"/>
    <property type="evidence" value="ECO:0007669"/>
    <property type="project" value="TreeGrafter"/>
</dbReference>
<dbReference type="InterPro" id="IPR027417">
    <property type="entry name" value="P-loop_NTPase"/>
</dbReference>
<evidence type="ECO:0000256" key="3">
    <source>
        <dbReference type="ARBA" id="ARBA00022741"/>
    </source>
</evidence>
<dbReference type="GO" id="GO:0003676">
    <property type="term" value="F:nucleic acid binding"/>
    <property type="evidence" value="ECO:0007669"/>
    <property type="project" value="InterPro"/>
</dbReference>
<dbReference type="EMBL" id="VAFL01000002">
    <property type="protein sequence ID" value="TKW68286.1"/>
    <property type="molecule type" value="Genomic_DNA"/>
</dbReference>
<dbReference type="Pfam" id="PF00270">
    <property type="entry name" value="DEAD"/>
    <property type="match status" value="1"/>
</dbReference>
<dbReference type="InterPro" id="IPR011545">
    <property type="entry name" value="DEAD/DEAH_box_helicase_dom"/>
</dbReference>
<evidence type="ECO:0000256" key="9">
    <source>
        <dbReference type="ARBA" id="ARBA00074363"/>
    </source>
</evidence>
<dbReference type="PANTHER" id="PTHR47959:SF13">
    <property type="entry name" value="ATP-DEPENDENT RNA HELICASE RHLE"/>
    <property type="match status" value="1"/>
</dbReference>
<keyword evidence="2" id="KW-0963">Cytoplasm</keyword>
<feature type="compositionally biased region" description="Low complexity" evidence="12">
    <location>
        <begin position="630"/>
        <end position="642"/>
    </location>
</feature>
<evidence type="ECO:0000256" key="12">
    <source>
        <dbReference type="SAM" id="MobiDB-lite"/>
    </source>
</evidence>
<feature type="domain" description="DEAD-box RNA helicase Q" evidence="15">
    <location>
        <begin position="2"/>
        <end position="30"/>
    </location>
</feature>
<evidence type="ECO:0000256" key="11">
    <source>
        <dbReference type="RuleBase" id="RU000492"/>
    </source>
</evidence>
<sequence>MTKFSDLKLDPKVLKAVAEAGYDNPTPIQAGAIPPALEGRDVLGIAQTGTGKTASFTLPMITRLSRGRARARMPRSLVLCPTRELAAQVAENFDIYAKYTRLTKALLIGGVSFGEQDKLIDRGVDVLIATPGRLLDHFERGKLLLTGVEVMVVDEADRMLDMGFIPDIERIFQLTPFTRQTLFFSATMAPEIERITNTFLHTPERIEVARQATTSETITQKLVEITPTRKDQTAKQKRELLRALIESEGDALKNAIIFCNRKTEVDIVAKSLKAHGLDAAPIHGDLDQSQRMRTLDAFRDGSLRFLVASDVAARGLDIPAVSHVFNFDLPSHAEDYVHRIGRTGRAGRQGTAYSIATPADEKYLTAIEHLVKHALPRADAPEGFAISEQARSAPRDSGRDGGRDGGRGSSRSRSRSRRDDRREEPAQNSVAPDEGQTDSAPVASQSPQQNARSEGRGTRSNNERNEGRNDQRGDGRGDRTDGRGEQRGDRRNDRRHGDNRDGGRQVQGMGDHVPDFLKQSFAEALAATDAVMEQNDAAEAARQAEKQRADEKRAQDKQAEEDRKAQAAADGNTAADVADPAAQTDPAAEPAETQPVEAPKPVRRRRSKKAIEAEKAASAAEPEKAETVDGAAAGEAASGESTTAEKPKATRRRAPRKTPAKAAPAEATAEASAESKAGDTAATDAPPKPKRRSRKAAPVDPVDPVAPSDSTEG</sequence>
<comment type="caution">
    <text evidence="16">The sequence shown here is derived from an EMBL/GenBank/DDBJ whole genome shotgun (WGS) entry which is preliminary data.</text>
</comment>
<protein>
    <recommendedName>
        <fullName evidence="9">DEAD-box ATP-dependent RNA helicase RhpA</fullName>
        <ecNumber evidence="1">3.6.4.13</ecNumber>
    </recommendedName>
</protein>
<dbReference type="GO" id="GO:0003724">
    <property type="term" value="F:RNA helicase activity"/>
    <property type="evidence" value="ECO:0007669"/>
    <property type="project" value="UniProtKB-EC"/>
</dbReference>
<dbReference type="InterPro" id="IPR001650">
    <property type="entry name" value="Helicase_C-like"/>
</dbReference>
<evidence type="ECO:0000313" key="17">
    <source>
        <dbReference type="Proteomes" id="UP000315344"/>
    </source>
</evidence>
<evidence type="ECO:0000313" key="16">
    <source>
        <dbReference type="EMBL" id="TKW68286.1"/>
    </source>
</evidence>
<dbReference type="CDD" id="cd00268">
    <property type="entry name" value="DEADc"/>
    <property type="match status" value="1"/>
</dbReference>
<keyword evidence="3 11" id="KW-0547">Nucleotide-binding</keyword>
<dbReference type="PROSITE" id="PS51192">
    <property type="entry name" value="HELICASE_ATP_BIND_1"/>
    <property type="match status" value="1"/>
</dbReference>
<feature type="region of interest" description="Disordered" evidence="12">
    <location>
        <begin position="387"/>
        <end position="515"/>
    </location>
</feature>
<evidence type="ECO:0000256" key="5">
    <source>
        <dbReference type="ARBA" id="ARBA00022806"/>
    </source>
</evidence>
<dbReference type="GO" id="GO:0005524">
    <property type="term" value="F:ATP binding"/>
    <property type="evidence" value="ECO:0007669"/>
    <property type="project" value="UniProtKB-KW"/>
</dbReference>
<dbReference type="InterPro" id="IPR014001">
    <property type="entry name" value="Helicase_ATP-bd"/>
</dbReference>
<feature type="compositionally biased region" description="Basic and acidic residues" evidence="12">
    <location>
        <begin position="609"/>
        <end position="627"/>
    </location>
</feature>
<dbReference type="FunFam" id="3.40.50.300:FF:000108">
    <property type="entry name" value="ATP-dependent RNA helicase RhlE"/>
    <property type="match status" value="1"/>
</dbReference>
<dbReference type="Proteomes" id="UP000315344">
    <property type="component" value="Unassembled WGS sequence"/>
</dbReference>
<proteinExistence type="inferred from homology"/>
<dbReference type="SMART" id="SM00487">
    <property type="entry name" value="DEXDc"/>
    <property type="match status" value="1"/>
</dbReference>
<dbReference type="InterPro" id="IPR044742">
    <property type="entry name" value="DEAD/DEAH_RhlB"/>
</dbReference>
<evidence type="ECO:0000256" key="2">
    <source>
        <dbReference type="ARBA" id="ARBA00022490"/>
    </source>
</evidence>
<feature type="region of interest" description="Disordered" evidence="12">
    <location>
        <begin position="533"/>
        <end position="713"/>
    </location>
</feature>
<dbReference type="GO" id="GO:0009266">
    <property type="term" value="P:response to temperature stimulus"/>
    <property type="evidence" value="ECO:0007669"/>
    <property type="project" value="UniProtKB-ARBA"/>
</dbReference>
<dbReference type="CDD" id="cd18787">
    <property type="entry name" value="SF2_C_DEAD"/>
    <property type="match status" value="1"/>
</dbReference>
<dbReference type="InterPro" id="IPR050079">
    <property type="entry name" value="DEAD_box_RNA_helicase"/>
</dbReference>
<evidence type="ECO:0000256" key="6">
    <source>
        <dbReference type="ARBA" id="ARBA00022840"/>
    </source>
</evidence>
<keyword evidence="4 11" id="KW-0378">Hydrolase</keyword>
<gene>
    <name evidence="16" type="ORF">DI616_04100</name>
</gene>
<evidence type="ECO:0000256" key="4">
    <source>
        <dbReference type="ARBA" id="ARBA00022801"/>
    </source>
</evidence>
<dbReference type="EC" id="3.6.4.13" evidence="1"/>
<name>A0A533I9Z8_PARDE</name>
<dbReference type="Gene3D" id="3.40.50.300">
    <property type="entry name" value="P-loop containing nucleotide triphosphate hydrolases"/>
    <property type="match status" value="2"/>
</dbReference>
<feature type="domain" description="Helicase C-terminal" evidence="14">
    <location>
        <begin position="244"/>
        <end position="392"/>
    </location>
</feature>
<evidence type="ECO:0000259" key="13">
    <source>
        <dbReference type="PROSITE" id="PS51192"/>
    </source>
</evidence>
<keyword evidence="6 11" id="KW-0067">ATP-binding</keyword>
<comment type="catalytic activity">
    <reaction evidence="8">
        <text>ATP + H2O = ADP + phosphate + H(+)</text>
        <dbReference type="Rhea" id="RHEA:13065"/>
        <dbReference type="ChEBI" id="CHEBI:15377"/>
        <dbReference type="ChEBI" id="CHEBI:15378"/>
        <dbReference type="ChEBI" id="CHEBI:30616"/>
        <dbReference type="ChEBI" id="CHEBI:43474"/>
        <dbReference type="ChEBI" id="CHEBI:456216"/>
        <dbReference type="EC" id="3.6.4.13"/>
    </reaction>
</comment>
<evidence type="ECO:0000259" key="14">
    <source>
        <dbReference type="PROSITE" id="PS51194"/>
    </source>
</evidence>
<evidence type="ECO:0000256" key="8">
    <source>
        <dbReference type="ARBA" id="ARBA00047984"/>
    </source>
</evidence>
<evidence type="ECO:0000256" key="7">
    <source>
        <dbReference type="ARBA" id="ARBA00038437"/>
    </source>
</evidence>